<dbReference type="OrthoDB" id="5106486at2759"/>
<accession>A0A9P5Y3J8</accession>
<dbReference type="AlphaFoldDB" id="A0A9P5Y3J8"/>
<gene>
    <name evidence="3" type="ORF">BDZ94DRAFT_1128876</name>
</gene>
<feature type="domain" description="Nephrocystin 3-like N-terminal" evidence="2">
    <location>
        <begin position="9"/>
        <end position="142"/>
    </location>
</feature>
<dbReference type="InterPro" id="IPR027417">
    <property type="entry name" value="P-loop_NTPase"/>
</dbReference>
<dbReference type="Gene3D" id="3.40.50.300">
    <property type="entry name" value="P-loop containing nucleotide triphosphate hydrolases"/>
    <property type="match status" value="1"/>
</dbReference>
<protein>
    <recommendedName>
        <fullName evidence="2">Nephrocystin 3-like N-terminal domain-containing protein</fullName>
    </recommendedName>
</protein>
<feature type="non-terminal residue" evidence="3">
    <location>
        <position position="142"/>
    </location>
</feature>
<proteinExistence type="predicted"/>
<evidence type="ECO:0000256" key="1">
    <source>
        <dbReference type="ARBA" id="ARBA00022737"/>
    </source>
</evidence>
<keyword evidence="4" id="KW-1185">Reference proteome</keyword>
<sequence>GTRELAVQDIFDWINNGHTNICWIYGAPGTGKSHIARDIAAQCAILNILGGSFFFKRHSRASAESLVASIAYQLAVSIPEKRSQVGEAIENDPAILQKPLAVQMQKLIITPFLSGATEDSEALRSGSTGSSIVIVIDGLDEC</sequence>
<dbReference type="EMBL" id="MU150281">
    <property type="protein sequence ID" value="KAF9461624.1"/>
    <property type="molecule type" value="Genomic_DNA"/>
</dbReference>
<dbReference type="SUPFAM" id="SSF52540">
    <property type="entry name" value="P-loop containing nucleoside triphosphate hydrolases"/>
    <property type="match status" value="1"/>
</dbReference>
<feature type="non-terminal residue" evidence="3">
    <location>
        <position position="1"/>
    </location>
</feature>
<organism evidence="3 4">
    <name type="scientific">Collybia nuda</name>
    <dbReference type="NCBI Taxonomy" id="64659"/>
    <lineage>
        <taxon>Eukaryota</taxon>
        <taxon>Fungi</taxon>
        <taxon>Dikarya</taxon>
        <taxon>Basidiomycota</taxon>
        <taxon>Agaricomycotina</taxon>
        <taxon>Agaricomycetes</taxon>
        <taxon>Agaricomycetidae</taxon>
        <taxon>Agaricales</taxon>
        <taxon>Tricholomatineae</taxon>
        <taxon>Clitocybaceae</taxon>
        <taxon>Collybia</taxon>
    </lineage>
</organism>
<evidence type="ECO:0000259" key="2">
    <source>
        <dbReference type="Pfam" id="PF24883"/>
    </source>
</evidence>
<name>A0A9P5Y3J8_9AGAR</name>
<dbReference type="Pfam" id="PF24883">
    <property type="entry name" value="NPHP3_N"/>
    <property type="match status" value="1"/>
</dbReference>
<evidence type="ECO:0000313" key="3">
    <source>
        <dbReference type="EMBL" id="KAF9461624.1"/>
    </source>
</evidence>
<keyword evidence="1" id="KW-0677">Repeat</keyword>
<dbReference type="InterPro" id="IPR056884">
    <property type="entry name" value="NPHP3-like_N"/>
</dbReference>
<evidence type="ECO:0000313" key="4">
    <source>
        <dbReference type="Proteomes" id="UP000807353"/>
    </source>
</evidence>
<reference evidence="3" key="1">
    <citation type="submission" date="2020-11" db="EMBL/GenBank/DDBJ databases">
        <authorList>
            <consortium name="DOE Joint Genome Institute"/>
            <person name="Ahrendt S."/>
            <person name="Riley R."/>
            <person name="Andreopoulos W."/>
            <person name="Labutti K."/>
            <person name="Pangilinan J."/>
            <person name="Ruiz-Duenas F.J."/>
            <person name="Barrasa J.M."/>
            <person name="Sanchez-Garcia M."/>
            <person name="Camarero S."/>
            <person name="Miyauchi S."/>
            <person name="Serrano A."/>
            <person name="Linde D."/>
            <person name="Babiker R."/>
            <person name="Drula E."/>
            <person name="Ayuso-Fernandez I."/>
            <person name="Pacheco R."/>
            <person name="Padilla G."/>
            <person name="Ferreira P."/>
            <person name="Barriuso J."/>
            <person name="Kellner H."/>
            <person name="Castanera R."/>
            <person name="Alfaro M."/>
            <person name="Ramirez L."/>
            <person name="Pisabarro A.G."/>
            <person name="Kuo A."/>
            <person name="Tritt A."/>
            <person name="Lipzen A."/>
            <person name="He G."/>
            <person name="Yan M."/>
            <person name="Ng V."/>
            <person name="Cullen D."/>
            <person name="Martin F."/>
            <person name="Rosso M.-N."/>
            <person name="Henrissat B."/>
            <person name="Hibbett D."/>
            <person name="Martinez A.T."/>
            <person name="Grigoriev I.V."/>
        </authorList>
    </citation>
    <scope>NUCLEOTIDE SEQUENCE</scope>
    <source>
        <strain evidence="3">CBS 247.69</strain>
    </source>
</reference>
<dbReference type="Proteomes" id="UP000807353">
    <property type="component" value="Unassembled WGS sequence"/>
</dbReference>
<comment type="caution">
    <text evidence="3">The sequence shown here is derived from an EMBL/GenBank/DDBJ whole genome shotgun (WGS) entry which is preliminary data.</text>
</comment>